<evidence type="ECO:0000259" key="4">
    <source>
        <dbReference type="Pfam" id="PF00326"/>
    </source>
</evidence>
<dbReference type="InterPro" id="IPR029058">
    <property type="entry name" value="AB_hydrolase_fold"/>
</dbReference>
<dbReference type="GO" id="GO:0006508">
    <property type="term" value="P:proteolysis"/>
    <property type="evidence" value="ECO:0007669"/>
    <property type="project" value="InterPro"/>
</dbReference>
<evidence type="ECO:0000256" key="2">
    <source>
        <dbReference type="SAM" id="MobiDB-lite"/>
    </source>
</evidence>
<feature type="region of interest" description="Disordered" evidence="2">
    <location>
        <begin position="809"/>
        <end position="829"/>
    </location>
</feature>
<dbReference type="InterPro" id="IPR011042">
    <property type="entry name" value="6-blade_b-propeller_TolB-like"/>
</dbReference>
<dbReference type="SUPFAM" id="SSF82171">
    <property type="entry name" value="DPP6 N-terminal domain-like"/>
    <property type="match status" value="1"/>
</dbReference>
<dbReference type="Gene3D" id="2.120.10.30">
    <property type="entry name" value="TolB, C-terminal domain"/>
    <property type="match status" value="1"/>
</dbReference>
<evidence type="ECO:0000313" key="5">
    <source>
        <dbReference type="EMBL" id="GAD60287.1"/>
    </source>
</evidence>
<keyword evidence="1" id="KW-0378">Hydrolase</keyword>
<feature type="compositionally biased region" description="Pro residues" evidence="2">
    <location>
        <begin position="811"/>
        <end position="829"/>
    </location>
</feature>
<proteinExistence type="predicted"/>
<evidence type="ECO:0000313" key="6">
    <source>
        <dbReference type="Proteomes" id="UP000016569"/>
    </source>
</evidence>
<sequence length="829" mass="89726">MRPIMQRLAALAAVLLCVLAPPAHAEPPRSLSVDDLLGLEAFGQAAISPDGRWAVYERRGAYDTLERVDLGGQSVRTLMDLWVADLETPSAPPRRLLPGEGPGLELVAWSPSGRRLLVTRLQDGAFEYGVVSMTDRSVRWTGLAPELPLNGAFAAWASDDTVLLLVRPDGGLPLALGYNRAAMSRRADAWERTARGRQPARTVMDATEGVVTTEDPEPVQALVRLDLPAGRTRVLAEGRIADFALSPDGRAVALASRAEAIPLGRPELLHMEDDRRRRLIVLDLETGERRSEAPGLDVAPHLLRWSADSGAVLVWARQDGRRWDEGGLASLGDDGVARYDLGTLAPVSSAEIVLSGVRAEWLGRRPVLHAATESGGRRDWHLLSLNAPPLTLTGGLAQPPGRIAAAGDDGLRAFADGALWAMTSTGMRRISPAGLTVREATPFDLNSVRRLKTNEAPRRAWTAAIDADNRLLILDEDRMLALGGAGGAHDRVLALNRRAALVLQPEGLSERLQLHNDDASAVLDEVNQRLADVILTEAQPIPHLDWQGAETTSWLFLPPGPADSIRGLIVGVYPGWADNLARVDPFTMTYSRRPEVYVSAGYAVLSPMIPAGLSAEERGAAYVASVDLAVDAALARFPQLPEDRMVLSGHSFGGYAALEIATRSSRFRSYIASAPYSDLFGVWGEFDAVGRIQPETGMFFRFNQGWSEVGQGSLGAPPWGAPERYAASSPFLRADRISRPVLLLTADLDFAPMSQAERMFSAILRTGGQARLVTYWGETHLIWSPANIRDYYAQVFEWLALTLDPVEGVRPPGPDAPPTSAPSPRTPPL</sequence>
<keyword evidence="3" id="KW-0732">Signal</keyword>
<keyword evidence="6" id="KW-1185">Reference proteome</keyword>
<dbReference type="OrthoDB" id="7201746at2"/>
<feature type="domain" description="Peptidase S9 prolyl oligopeptidase catalytic" evidence="4">
    <location>
        <begin position="629"/>
        <end position="802"/>
    </location>
</feature>
<dbReference type="EMBL" id="BATC01000063">
    <property type="protein sequence ID" value="GAD60287.1"/>
    <property type="molecule type" value="Genomic_DNA"/>
</dbReference>
<dbReference type="InterPro" id="IPR001375">
    <property type="entry name" value="Peptidase_S9_cat"/>
</dbReference>
<dbReference type="SUPFAM" id="SSF53474">
    <property type="entry name" value="alpha/beta-Hydrolases"/>
    <property type="match status" value="1"/>
</dbReference>
<name>A0A8E0NDB3_9CAUL</name>
<dbReference type="GO" id="GO:0004252">
    <property type="term" value="F:serine-type endopeptidase activity"/>
    <property type="evidence" value="ECO:0007669"/>
    <property type="project" value="TreeGrafter"/>
</dbReference>
<comment type="caution">
    <text evidence="5">The sequence shown here is derived from an EMBL/GenBank/DDBJ whole genome shotgun (WGS) entry which is preliminary data.</text>
</comment>
<evidence type="ECO:0000256" key="1">
    <source>
        <dbReference type="ARBA" id="ARBA00022801"/>
    </source>
</evidence>
<reference evidence="6" key="1">
    <citation type="journal article" date="2013" name="Genome Announc.">
        <title>Draft Genome Sequence of the Dimorphic Prosthecate Bacterium Brevundimonas abyssalis TAR-001T.</title>
        <authorList>
            <person name="Tsubouchi T."/>
            <person name="Nishi S."/>
            <person name="Usui K."/>
            <person name="Shimane Y."/>
            <person name="Takaki Y."/>
            <person name="Maruyama T."/>
            <person name="Hatada Y."/>
        </authorList>
    </citation>
    <scope>NUCLEOTIDE SEQUENCE [LARGE SCALE GENOMIC DNA]</scope>
    <source>
        <strain evidence="6">TAR-001</strain>
    </source>
</reference>
<feature type="signal peptide" evidence="3">
    <location>
        <begin position="1"/>
        <end position="25"/>
    </location>
</feature>
<gene>
    <name evidence="5" type="ORF">MBEBAB_2537</name>
</gene>
<dbReference type="Gene3D" id="3.40.50.1820">
    <property type="entry name" value="alpha/beta hydrolase"/>
    <property type="match status" value="1"/>
</dbReference>
<protein>
    <recommendedName>
        <fullName evidence="4">Peptidase S9 prolyl oligopeptidase catalytic domain-containing protein</fullName>
    </recommendedName>
</protein>
<dbReference type="PANTHER" id="PTHR42776">
    <property type="entry name" value="SERINE PEPTIDASE S9 FAMILY MEMBER"/>
    <property type="match status" value="1"/>
</dbReference>
<dbReference type="PANTHER" id="PTHR42776:SF27">
    <property type="entry name" value="DIPEPTIDYL PEPTIDASE FAMILY MEMBER 6"/>
    <property type="match status" value="1"/>
</dbReference>
<dbReference type="Pfam" id="PF00326">
    <property type="entry name" value="Peptidase_S9"/>
    <property type="match status" value="1"/>
</dbReference>
<dbReference type="Proteomes" id="UP000016569">
    <property type="component" value="Unassembled WGS sequence"/>
</dbReference>
<dbReference type="AlphaFoldDB" id="A0A8E0NDB3"/>
<organism evidence="5 6">
    <name type="scientific">Brevundimonas abyssalis TAR-001</name>
    <dbReference type="NCBI Taxonomy" id="1391729"/>
    <lineage>
        <taxon>Bacteria</taxon>
        <taxon>Pseudomonadati</taxon>
        <taxon>Pseudomonadota</taxon>
        <taxon>Alphaproteobacteria</taxon>
        <taxon>Caulobacterales</taxon>
        <taxon>Caulobacteraceae</taxon>
        <taxon>Brevundimonas</taxon>
    </lineage>
</organism>
<accession>A0A8E0NDB3</accession>
<feature type="chain" id="PRO_5034105889" description="Peptidase S9 prolyl oligopeptidase catalytic domain-containing protein" evidence="3">
    <location>
        <begin position="26"/>
        <end position="829"/>
    </location>
</feature>
<evidence type="ECO:0000256" key="3">
    <source>
        <dbReference type="SAM" id="SignalP"/>
    </source>
</evidence>
<dbReference type="RefSeq" id="WP_021698381.1">
    <property type="nucleotide sequence ID" value="NZ_BATC01000063.1"/>
</dbReference>